<sequence length="87" mass="10139">MEDLTADWDQKVRNCVRQYSDKKTNCGYLKFKLLINRSNVRRVSFQAVSNSFWANYGYLVAAELEGSDIKRELLIFSALHGTRLYLV</sequence>
<comment type="caution">
    <text evidence="1">The sequence shown here is derived from an EMBL/GenBank/DDBJ whole genome shotgun (WGS) entry which is preliminary data.</text>
</comment>
<dbReference type="STRING" id="86105.NF27_EY00680"/>
<dbReference type="Proteomes" id="UP000031258">
    <property type="component" value="Unassembled WGS sequence"/>
</dbReference>
<keyword evidence="2" id="KW-1185">Reference proteome</keyword>
<dbReference type="AlphaFoldDB" id="A0A0C1MSG8"/>
<evidence type="ECO:0000313" key="2">
    <source>
        <dbReference type="Proteomes" id="UP000031258"/>
    </source>
</evidence>
<organism evidence="1 2">
    <name type="scientific">Candidatus Jidaibacter acanthamoebae</name>
    <dbReference type="NCBI Taxonomy" id="86105"/>
    <lineage>
        <taxon>Bacteria</taxon>
        <taxon>Pseudomonadati</taxon>
        <taxon>Pseudomonadota</taxon>
        <taxon>Alphaproteobacteria</taxon>
        <taxon>Rickettsiales</taxon>
        <taxon>Candidatus Midichloriaceae</taxon>
        <taxon>Candidatus Jidaibacter</taxon>
    </lineage>
</organism>
<accession>A0A0C1MSG8</accession>
<reference evidence="1 2" key="1">
    <citation type="submission" date="2014-11" db="EMBL/GenBank/DDBJ databases">
        <title>A Rickettsiales Symbiont of Amoebae With Ancient Features.</title>
        <authorList>
            <person name="Schulz F."/>
            <person name="Martijn J."/>
            <person name="Wascher F."/>
            <person name="Kostanjsek R."/>
            <person name="Ettema T.J."/>
            <person name="Horn M."/>
        </authorList>
    </citation>
    <scope>NUCLEOTIDE SEQUENCE [LARGE SCALE GENOMIC DNA]</scope>
    <source>
        <strain evidence="1 2">UWC36</strain>
    </source>
</reference>
<protein>
    <submittedName>
        <fullName evidence="1">Uncharacterized protein</fullName>
    </submittedName>
</protein>
<name>A0A0C1MSG8_9RICK</name>
<dbReference type="RefSeq" id="WP_204367870.1">
    <property type="nucleotide sequence ID" value="NZ_JSWE01000124.1"/>
</dbReference>
<evidence type="ECO:0000313" key="1">
    <source>
        <dbReference type="EMBL" id="KIE04972.1"/>
    </source>
</evidence>
<dbReference type="EMBL" id="JSWE01000124">
    <property type="protein sequence ID" value="KIE04972.1"/>
    <property type="molecule type" value="Genomic_DNA"/>
</dbReference>
<proteinExistence type="predicted"/>
<gene>
    <name evidence="1" type="ORF">NF27_EY00680</name>
</gene>